<protein>
    <submittedName>
        <fullName evidence="2">Uncharacterized protein</fullName>
    </submittedName>
</protein>
<evidence type="ECO:0000256" key="1">
    <source>
        <dbReference type="SAM" id="MobiDB-lite"/>
    </source>
</evidence>
<organism evidence="2 3">
    <name type="scientific">Halorubrum tibetense</name>
    <dbReference type="NCBI Taxonomy" id="175631"/>
    <lineage>
        <taxon>Archaea</taxon>
        <taxon>Methanobacteriati</taxon>
        <taxon>Methanobacteriota</taxon>
        <taxon>Stenosarchaea group</taxon>
        <taxon>Halobacteria</taxon>
        <taxon>Halobacteriales</taxon>
        <taxon>Haloferacaceae</taxon>
        <taxon>Halorubrum</taxon>
    </lineage>
</organism>
<reference evidence="2 3" key="1">
    <citation type="journal article" date="2019" name="Int. J. Syst. Evol. Microbiol.">
        <title>The Global Catalogue of Microorganisms (GCM) 10K type strain sequencing project: providing services to taxonomists for standard genome sequencing and annotation.</title>
        <authorList>
            <consortium name="The Broad Institute Genomics Platform"/>
            <consortium name="The Broad Institute Genome Sequencing Center for Infectious Disease"/>
            <person name="Wu L."/>
            <person name="Ma J."/>
        </authorList>
    </citation>
    <scope>NUCLEOTIDE SEQUENCE [LARGE SCALE GENOMIC DNA]</scope>
    <source>
        <strain evidence="2 3">CGMCC 1.3239</strain>
    </source>
</reference>
<evidence type="ECO:0000313" key="2">
    <source>
        <dbReference type="EMBL" id="MFC6755159.1"/>
    </source>
</evidence>
<proteinExistence type="predicted"/>
<dbReference type="Proteomes" id="UP001596442">
    <property type="component" value="Unassembled WGS sequence"/>
</dbReference>
<accession>A0ABD5SDX8</accession>
<keyword evidence="3" id="KW-1185">Reference proteome</keyword>
<gene>
    <name evidence="2" type="ORF">ACFQEU_17060</name>
</gene>
<feature type="region of interest" description="Disordered" evidence="1">
    <location>
        <begin position="30"/>
        <end position="49"/>
    </location>
</feature>
<dbReference type="AlphaFoldDB" id="A0ABD5SDX8"/>
<name>A0ABD5SDX8_9EURY</name>
<comment type="caution">
    <text evidence="2">The sequence shown here is derived from an EMBL/GenBank/DDBJ whole genome shotgun (WGS) entry which is preliminary data.</text>
</comment>
<dbReference type="EMBL" id="JBHSWW010000575">
    <property type="protein sequence ID" value="MFC6755159.1"/>
    <property type="molecule type" value="Genomic_DNA"/>
</dbReference>
<dbReference type="RefSeq" id="WP_379784082.1">
    <property type="nucleotide sequence ID" value="NZ_JBHSWW010000575.1"/>
</dbReference>
<evidence type="ECO:0000313" key="3">
    <source>
        <dbReference type="Proteomes" id="UP001596442"/>
    </source>
</evidence>
<sequence>MSEKIKHIRDAQKKTGSISDAIKRAKQHIRNVGAEDLQEPDGFASGDMKKFLEDPEAYEKDVEDEQSEEGK</sequence>